<accession>J9BQ45</accession>
<reference evidence="1" key="1">
    <citation type="journal article" date="2012" name="PLoS ONE">
        <title>Gene sets for utilization of primary and secondary nutrition supplies in the distal gut of endangered iberian lynx.</title>
        <authorList>
            <person name="Alcaide M."/>
            <person name="Messina E."/>
            <person name="Richter M."/>
            <person name="Bargiela R."/>
            <person name="Peplies J."/>
            <person name="Huws S.A."/>
            <person name="Newbold C.J."/>
            <person name="Golyshin P.N."/>
            <person name="Simon M.A."/>
            <person name="Lopez G."/>
            <person name="Yakimov M.M."/>
            <person name="Ferrer M."/>
        </authorList>
    </citation>
    <scope>NUCLEOTIDE SEQUENCE</scope>
</reference>
<protein>
    <submittedName>
        <fullName evidence="1">Uncharacterized protein</fullName>
    </submittedName>
</protein>
<evidence type="ECO:0000313" key="1">
    <source>
        <dbReference type="EMBL" id="EJW89700.1"/>
    </source>
</evidence>
<feature type="non-terminal residue" evidence="1">
    <location>
        <position position="1"/>
    </location>
</feature>
<name>J9BQ45_9ZZZZ</name>
<organism evidence="1">
    <name type="scientific">gut metagenome</name>
    <dbReference type="NCBI Taxonomy" id="749906"/>
    <lineage>
        <taxon>unclassified sequences</taxon>
        <taxon>metagenomes</taxon>
        <taxon>organismal metagenomes</taxon>
    </lineage>
</organism>
<dbReference type="EMBL" id="AMCI01009324">
    <property type="protein sequence ID" value="EJW89700.1"/>
    <property type="molecule type" value="Genomic_DNA"/>
</dbReference>
<comment type="caution">
    <text evidence="1">The sequence shown here is derived from an EMBL/GenBank/DDBJ whole genome shotgun (WGS) entry which is preliminary data.</text>
</comment>
<sequence length="27" mass="3026">FIGKVITNTLTNKLIDVPYSATFKIID</sequence>
<gene>
    <name evidence="1" type="ORF">EVA_22193</name>
</gene>
<proteinExistence type="predicted"/>
<dbReference type="AlphaFoldDB" id="J9BQ45"/>